<evidence type="ECO:0000256" key="3">
    <source>
        <dbReference type="ARBA" id="ARBA00023284"/>
    </source>
</evidence>
<evidence type="ECO:0000256" key="4">
    <source>
        <dbReference type="ARBA" id="ARBA00023787"/>
    </source>
</evidence>
<dbReference type="PANTHER" id="PTHR28630">
    <property type="match status" value="1"/>
</dbReference>
<dbReference type="Gramene" id="Pp3c16_11950V3.2">
    <property type="protein sequence ID" value="Pp3c16_11950V3.2"/>
    <property type="gene ID" value="Pp3c16_11950"/>
</dbReference>
<evidence type="ECO:0000256" key="5">
    <source>
        <dbReference type="ARBA" id="ARBA00023849"/>
    </source>
</evidence>
<dbReference type="Proteomes" id="UP000006727">
    <property type="component" value="Chromosome 16"/>
</dbReference>
<comment type="subcellular location">
    <subcellularLocation>
        <location evidence="1">Cytoplasm</location>
    </subcellularLocation>
</comment>
<evidence type="ECO:0000256" key="6">
    <source>
        <dbReference type="ARBA" id="ARBA00032058"/>
    </source>
</evidence>
<dbReference type="EMBL" id="ABEU02000016">
    <property type="status" value="NOT_ANNOTATED_CDS"/>
    <property type="molecule type" value="Genomic_DNA"/>
</dbReference>
<dbReference type="EnsemblPlants" id="Pp3c16_11950V3.2">
    <property type="protein sequence ID" value="Pp3c16_11950V3.2"/>
    <property type="gene ID" value="Pp3c16_11950"/>
</dbReference>
<keyword evidence="9" id="KW-1185">Reference proteome</keyword>
<keyword evidence="3" id="KW-0676">Redox-active center</keyword>
<evidence type="ECO:0000313" key="8">
    <source>
        <dbReference type="EnsemblPlants" id="Pp3c16_11950V3.2"/>
    </source>
</evidence>
<sequence>MCRAEAHQLYTRKPIFDAMGIQLVVLLTEHIDGEVRAFWLRYWGGMVVNYLTGFFLNPVAIANYKRSSSTGFDWNVRGKGNIKGDLYVIRAGSGGVAYQFVERNFGDWAPLDEVMEACENIMQKK</sequence>
<dbReference type="InParanoid" id="A0A7I4B1B2"/>
<dbReference type="InterPro" id="IPR032801">
    <property type="entry name" value="PXL2A/B/C"/>
</dbReference>
<name>A0A7I4B1B2_PHYPA</name>
<organism evidence="8 9">
    <name type="scientific">Physcomitrium patens</name>
    <name type="common">Spreading-leaved earth moss</name>
    <name type="synonym">Physcomitrella patens</name>
    <dbReference type="NCBI Taxonomy" id="3218"/>
    <lineage>
        <taxon>Eukaryota</taxon>
        <taxon>Viridiplantae</taxon>
        <taxon>Streptophyta</taxon>
        <taxon>Embryophyta</taxon>
        <taxon>Bryophyta</taxon>
        <taxon>Bryophytina</taxon>
        <taxon>Bryopsida</taxon>
        <taxon>Funariidae</taxon>
        <taxon>Funariales</taxon>
        <taxon>Funariaceae</taxon>
        <taxon>Physcomitrium</taxon>
    </lineage>
</organism>
<comment type="similarity">
    <text evidence="4">Belongs to the peroxiredoxin-like PRXL2 family. PRXL2A subfamily.</text>
</comment>
<keyword evidence="2" id="KW-0963">Cytoplasm</keyword>
<dbReference type="AlphaFoldDB" id="A0A7I4B1B2"/>
<proteinExistence type="inferred from homology"/>
<evidence type="ECO:0000256" key="7">
    <source>
        <dbReference type="ARBA" id="ARBA00032129"/>
    </source>
</evidence>
<evidence type="ECO:0000313" key="9">
    <source>
        <dbReference type="Proteomes" id="UP000006727"/>
    </source>
</evidence>
<reference evidence="8 9" key="1">
    <citation type="journal article" date="2008" name="Science">
        <title>The Physcomitrella genome reveals evolutionary insights into the conquest of land by plants.</title>
        <authorList>
            <person name="Rensing S."/>
            <person name="Lang D."/>
            <person name="Zimmer A."/>
            <person name="Terry A."/>
            <person name="Salamov A."/>
            <person name="Shapiro H."/>
            <person name="Nishiyama T."/>
            <person name="Perroud P.-F."/>
            <person name="Lindquist E."/>
            <person name="Kamisugi Y."/>
            <person name="Tanahashi T."/>
            <person name="Sakakibara K."/>
            <person name="Fujita T."/>
            <person name="Oishi K."/>
            <person name="Shin-I T."/>
            <person name="Kuroki Y."/>
            <person name="Toyoda A."/>
            <person name="Suzuki Y."/>
            <person name="Hashimoto A."/>
            <person name="Yamaguchi K."/>
            <person name="Sugano A."/>
            <person name="Kohara Y."/>
            <person name="Fujiyama A."/>
            <person name="Anterola A."/>
            <person name="Aoki S."/>
            <person name="Ashton N."/>
            <person name="Barbazuk W.B."/>
            <person name="Barker E."/>
            <person name="Bennetzen J."/>
            <person name="Bezanilla M."/>
            <person name="Blankenship R."/>
            <person name="Cho S.H."/>
            <person name="Dutcher S."/>
            <person name="Estelle M."/>
            <person name="Fawcett J.A."/>
            <person name="Gundlach H."/>
            <person name="Hanada K."/>
            <person name="Heyl A."/>
            <person name="Hicks K.A."/>
            <person name="Hugh J."/>
            <person name="Lohr M."/>
            <person name="Mayer K."/>
            <person name="Melkozernov A."/>
            <person name="Murata T."/>
            <person name="Nelson D."/>
            <person name="Pils B."/>
            <person name="Prigge M."/>
            <person name="Reiss B."/>
            <person name="Renner T."/>
            <person name="Rombauts S."/>
            <person name="Rushton P."/>
            <person name="Sanderfoot A."/>
            <person name="Schween G."/>
            <person name="Shiu S.-H."/>
            <person name="Stueber K."/>
            <person name="Theodoulou F.L."/>
            <person name="Tu H."/>
            <person name="Van de Peer Y."/>
            <person name="Verrier P.J."/>
            <person name="Waters E."/>
            <person name="Wood A."/>
            <person name="Yang L."/>
            <person name="Cove D."/>
            <person name="Cuming A."/>
            <person name="Hasebe M."/>
            <person name="Lucas S."/>
            <person name="Mishler D.B."/>
            <person name="Reski R."/>
            <person name="Grigoriev I."/>
            <person name="Quatrano R.S."/>
            <person name="Boore J.L."/>
        </authorList>
    </citation>
    <scope>NUCLEOTIDE SEQUENCE [LARGE SCALE GENOMIC DNA]</scope>
    <source>
        <strain evidence="8 9">cv. Gransden 2004</strain>
    </source>
</reference>
<accession>A0A7I4B1B2</accession>
<reference evidence="8 9" key="2">
    <citation type="journal article" date="2018" name="Plant J.">
        <title>The Physcomitrella patens chromosome-scale assembly reveals moss genome structure and evolution.</title>
        <authorList>
            <person name="Lang D."/>
            <person name="Ullrich K.K."/>
            <person name="Murat F."/>
            <person name="Fuchs J."/>
            <person name="Jenkins J."/>
            <person name="Haas F.B."/>
            <person name="Piednoel M."/>
            <person name="Gundlach H."/>
            <person name="Van Bel M."/>
            <person name="Meyberg R."/>
            <person name="Vives C."/>
            <person name="Morata J."/>
            <person name="Symeonidi A."/>
            <person name="Hiss M."/>
            <person name="Muchero W."/>
            <person name="Kamisugi Y."/>
            <person name="Saleh O."/>
            <person name="Blanc G."/>
            <person name="Decker E.L."/>
            <person name="van Gessel N."/>
            <person name="Grimwood J."/>
            <person name="Hayes R.D."/>
            <person name="Graham S.W."/>
            <person name="Gunter L.E."/>
            <person name="McDaniel S.F."/>
            <person name="Hoernstein S.N.W."/>
            <person name="Larsson A."/>
            <person name="Li F.W."/>
            <person name="Perroud P.F."/>
            <person name="Phillips J."/>
            <person name="Ranjan P."/>
            <person name="Rokshar D.S."/>
            <person name="Rothfels C.J."/>
            <person name="Schneider L."/>
            <person name="Shu S."/>
            <person name="Stevenson D.W."/>
            <person name="Thummler F."/>
            <person name="Tillich M."/>
            <person name="Villarreal Aguilar J.C."/>
            <person name="Widiez T."/>
            <person name="Wong G.K."/>
            <person name="Wymore A."/>
            <person name="Zhang Y."/>
            <person name="Zimmer A.D."/>
            <person name="Quatrano R.S."/>
            <person name="Mayer K.F.X."/>
            <person name="Goodstein D."/>
            <person name="Casacuberta J.M."/>
            <person name="Vandepoele K."/>
            <person name="Reski R."/>
            <person name="Cuming A.C."/>
            <person name="Tuskan G.A."/>
            <person name="Maumus F."/>
            <person name="Salse J."/>
            <person name="Schmutz J."/>
            <person name="Rensing S.A."/>
        </authorList>
    </citation>
    <scope>NUCLEOTIDE SEQUENCE [LARGE SCALE GENOMIC DNA]</scope>
    <source>
        <strain evidence="8 9">cv. Gransden 2004</strain>
    </source>
</reference>
<evidence type="ECO:0000256" key="2">
    <source>
        <dbReference type="ARBA" id="ARBA00022490"/>
    </source>
</evidence>
<gene>
    <name evidence="8" type="primary">LOC112293346</name>
</gene>
<dbReference type="PANTHER" id="PTHR28630:SF31">
    <property type="entry name" value="PEROXIREDOXIN-LIKE 2A"/>
    <property type="match status" value="1"/>
</dbReference>
<dbReference type="GO" id="GO:0005737">
    <property type="term" value="C:cytoplasm"/>
    <property type="evidence" value="ECO:0007669"/>
    <property type="project" value="UniProtKB-SubCell"/>
</dbReference>
<protein>
    <recommendedName>
        <fullName evidence="5">Peroxiredoxin-like 2A</fullName>
    </recommendedName>
    <alternativeName>
        <fullName evidence="7">Peroxiredoxin-like 2 activated in M-CSF stimulated monocytes</fullName>
    </alternativeName>
    <alternativeName>
        <fullName evidence="6">Redox-regulatory protein FAM213A</fullName>
    </alternativeName>
</protein>
<reference evidence="8" key="3">
    <citation type="submission" date="2020-12" db="UniProtKB">
        <authorList>
            <consortium name="EnsemblPlants"/>
        </authorList>
    </citation>
    <scope>IDENTIFICATION</scope>
</reference>
<evidence type="ECO:0000256" key="1">
    <source>
        <dbReference type="ARBA" id="ARBA00004496"/>
    </source>
</evidence>